<protein>
    <submittedName>
        <fullName evidence="2">Uncharacterized protein</fullName>
    </submittedName>
</protein>
<proteinExistence type="predicted"/>
<dbReference type="AlphaFoldDB" id="A0AAD3T0V6"/>
<comment type="caution">
    <text evidence="2">The sequence shown here is derived from an EMBL/GenBank/DDBJ whole genome shotgun (WGS) entry which is preliminary data.</text>
</comment>
<feature type="region of interest" description="Disordered" evidence="1">
    <location>
        <begin position="19"/>
        <end position="42"/>
    </location>
</feature>
<evidence type="ECO:0000256" key="1">
    <source>
        <dbReference type="SAM" id="MobiDB-lite"/>
    </source>
</evidence>
<organism evidence="2 3">
    <name type="scientific">Nepenthes gracilis</name>
    <name type="common">Slender pitcher plant</name>
    <dbReference type="NCBI Taxonomy" id="150966"/>
    <lineage>
        <taxon>Eukaryota</taxon>
        <taxon>Viridiplantae</taxon>
        <taxon>Streptophyta</taxon>
        <taxon>Embryophyta</taxon>
        <taxon>Tracheophyta</taxon>
        <taxon>Spermatophyta</taxon>
        <taxon>Magnoliopsida</taxon>
        <taxon>eudicotyledons</taxon>
        <taxon>Gunneridae</taxon>
        <taxon>Pentapetalae</taxon>
        <taxon>Caryophyllales</taxon>
        <taxon>Nepenthaceae</taxon>
        <taxon>Nepenthes</taxon>
    </lineage>
</organism>
<name>A0AAD3T0V6_NEPGR</name>
<dbReference type="Proteomes" id="UP001279734">
    <property type="component" value="Unassembled WGS sequence"/>
</dbReference>
<reference evidence="2" key="1">
    <citation type="submission" date="2023-05" db="EMBL/GenBank/DDBJ databases">
        <title>Nepenthes gracilis genome sequencing.</title>
        <authorList>
            <person name="Fukushima K."/>
        </authorList>
    </citation>
    <scope>NUCLEOTIDE SEQUENCE</scope>
    <source>
        <strain evidence="2">SING2019-196</strain>
    </source>
</reference>
<dbReference type="EMBL" id="BSYO01000020">
    <property type="protein sequence ID" value="GMH19551.1"/>
    <property type="molecule type" value="Genomic_DNA"/>
</dbReference>
<evidence type="ECO:0000313" key="2">
    <source>
        <dbReference type="EMBL" id="GMH19551.1"/>
    </source>
</evidence>
<gene>
    <name evidence="2" type="ORF">Nepgr_021392</name>
</gene>
<keyword evidence="3" id="KW-1185">Reference proteome</keyword>
<evidence type="ECO:0000313" key="3">
    <source>
        <dbReference type="Proteomes" id="UP001279734"/>
    </source>
</evidence>
<sequence length="84" mass="10128">MIVLDGDTIASSPLLRATRRKGLAQRREKRRREKGRAQRREKRTIWSKRLRFAARVGQGLARHRIVLIKNTFAHWMWLIQRQLR</sequence>
<accession>A0AAD3T0V6</accession>